<keyword evidence="3" id="KW-1185">Reference proteome</keyword>
<keyword evidence="1" id="KW-1133">Transmembrane helix</keyword>
<dbReference type="EMBL" id="BJHW01000002">
    <property type="protein sequence ID" value="GDY60261.1"/>
    <property type="molecule type" value="Genomic_DNA"/>
</dbReference>
<evidence type="ECO:0000313" key="3">
    <source>
        <dbReference type="Proteomes" id="UP000301309"/>
    </source>
</evidence>
<evidence type="ECO:0000256" key="1">
    <source>
        <dbReference type="SAM" id="Phobius"/>
    </source>
</evidence>
<reference evidence="2 3" key="1">
    <citation type="journal article" date="2020" name="Int. J. Syst. Evol. Microbiol.">
        <title>Reclassification of Streptomyces castelarensis and Streptomyces sporoclivatus as later heterotypic synonyms of Streptomyces antimycoticus.</title>
        <authorList>
            <person name="Komaki H."/>
            <person name="Tamura T."/>
        </authorList>
    </citation>
    <scope>NUCLEOTIDE SEQUENCE [LARGE SCALE GENOMIC DNA]</scope>
    <source>
        <strain evidence="2 3">NBRC 13459</strain>
    </source>
</reference>
<organism evidence="2 3">
    <name type="scientific">Streptomyces violaceusniger</name>
    <dbReference type="NCBI Taxonomy" id="68280"/>
    <lineage>
        <taxon>Bacteria</taxon>
        <taxon>Bacillati</taxon>
        <taxon>Actinomycetota</taxon>
        <taxon>Actinomycetes</taxon>
        <taxon>Kitasatosporales</taxon>
        <taxon>Streptomycetaceae</taxon>
        <taxon>Streptomyces</taxon>
        <taxon>Streptomyces violaceusniger group</taxon>
    </lineage>
</organism>
<dbReference type="AlphaFoldDB" id="A0A4D4LF48"/>
<gene>
    <name evidence="2" type="ORF">SVIO_108840</name>
</gene>
<comment type="caution">
    <text evidence="2">The sequence shown here is derived from an EMBL/GenBank/DDBJ whole genome shotgun (WGS) entry which is preliminary data.</text>
</comment>
<name>A0A4D4LF48_STRVO</name>
<feature type="transmembrane region" description="Helical" evidence="1">
    <location>
        <begin position="26"/>
        <end position="55"/>
    </location>
</feature>
<proteinExistence type="predicted"/>
<keyword evidence="1" id="KW-0472">Membrane</keyword>
<keyword evidence="1" id="KW-0812">Transmembrane</keyword>
<protein>
    <submittedName>
        <fullName evidence="2">Uncharacterized protein</fullName>
    </submittedName>
</protein>
<sequence length="70" mass="7360">MLTVSVVGCMTQGGSTMGEEPTWAELLLVFAVAGVIPIVIGGAVIFSLVGLTMWVTAPLRRRRRNASDGV</sequence>
<evidence type="ECO:0000313" key="2">
    <source>
        <dbReference type="EMBL" id="GDY60261.1"/>
    </source>
</evidence>
<dbReference type="Proteomes" id="UP000301309">
    <property type="component" value="Unassembled WGS sequence"/>
</dbReference>
<accession>A0A4D4LF48</accession>